<dbReference type="InterPro" id="IPR006059">
    <property type="entry name" value="SBP"/>
</dbReference>
<dbReference type="Gene3D" id="3.40.190.10">
    <property type="entry name" value="Periplasmic binding protein-like II"/>
    <property type="match status" value="2"/>
</dbReference>
<comment type="caution">
    <text evidence="6">The sequence shown here is derived from an EMBL/GenBank/DDBJ whole genome shotgun (WGS) entry which is preliminary data.</text>
</comment>
<dbReference type="PANTHER" id="PTHR30222">
    <property type="entry name" value="SPERMIDINE/PUTRESCINE-BINDING PERIPLASMIC PROTEIN"/>
    <property type="match status" value="1"/>
</dbReference>
<dbReference type="SUPFAM" id="SSF53850">
    <property type="entry name" value="Periplasmic binding protein-like II"/>
    <property type="match status" value="1"/>
</dbReference>
<protein>
    <submittedName>
        <fullName evidence="6">Extracellular solute-binding protein</fullName>
    </submittedName>
</protein>
<dbReference type="EMBL" id="DSJL01000010">
    <property type="protein sequence ID" value="HEF64972.1"/>
    <property type="molecule type" value="Genomic_DNA"/>
</dbReference>
<comment type="subcellular location">
    <subcellularLocation>
        <location evidence="1">Periplasm</location>
    </subcellularLocation>
</comment>
<reference evidence="6" key="1">
    <citation type="journal article" date="2020" name="mSystems">
        <title>Genome- and Community-Level Interaction Insights into Carbon Utilization and Element Cycling Functions of Hydrothermarchaeota in Hydrothermal Sediment.</title>
        <authorList>
            <person name="Zhou Z."/>
            <person name="Liu Y."/>
            <person name="Xu W."/>
            <person name="Pan J."/>
            <person name="Luo Z.H."/>
            <person name="Li M."/>
        </authorList>
    </citation>
    <scope>NUCLEOTIDE SEQUENCE [LARGE SCALE GENOMIC DNA]</scope>
    <source>
        <strain evidence="6">SpSt-222</strain>
    </source>
</reference>
<dbReference type="GO" id="GO:0019808">
    <property type="term" value="F:polyamine binding"/>
    <property type="evidence" value="ECO:0007669"/>
    <property type="project" value="InterPro"/>
</dbReference>
<dbReference type="Pfam" id="PF13416">
    <property type="entry name" value="SBP_bac_8"/>
    <property type="match status" value="1"/>
</dbReference>
<sequence>MPVQSSLPPLEKLRRWFRPKFDVRKEGEQMNEIHRAATSGTLVSRRQLLRALVGISVGLVNGSLLSACGQETTRPTPTASGGSTAGGTSTPATSGAPTVITGSGGELIVYSWYQKWIKEQAIPAFEQETGIKVTYLGAYASNDEWWAKLQAGESWDVFIPSTSYVMRAMAADLLTPLDLTAIPNYRNLMPEYQNLDYYVKDGKTYAVPFDRVFYALAYRTDVFSVPPDSWAVTWDQSYAGQIALHDNAYSRIAYAALMIGDDPIQPTRWDEIRQKLLEQKPLVRKYWKDYQNGMELFVNKEAVVGQLTDGRVRMAQDLGAPVGWTVPKEGVLIFIDTFAIPKTAKNVENAHKFIDFLLRPDIQLLQLRSMRYDAVNAAAREELPPEERARFEPPAGAKLILGDLAPAAVLQKASELWNEIKLA</sequence>
<evidence type="ECO:0000256" key="1">
    <source>
        <dbReference type="ARBA" id="ARBA00004418"/>
    </source>
</evidence>
<evidence type="ECO:0000256" key="5">
    <source>
        <dbReference type="SAM" id="MobiDB-lite"/>
    </source>
</evidence>
<gene>
    <name evidence="6" type="ORF">ENP47_05175</name>
</gene>
<dbReference type="GO" id="GO:0015846">
    <property type="term" value="P:polyamine transport"/>
    <property type="evidence" value="ECO:0007669"/>
    <property type="project" value="InterPro"/>
</dbReference>
<feature type="region of interest" description="Disordered" evidence="5">
    <location>
        <begin position="70"/>
        <end position="98"/>
    </location>
</feature>
<evidence type="ECO:0000256" key="4">
    <source>
        <dbReference type="ARBA" id="ARBA00022764"/>
    </source>
</evidence>
<dbReference type="GO" id="GO:0042597">
    <property type="term" value="C:periplasmic space"/>
    <property type="evidence" value="ECO:0007669"/>
    <property type="project" value="UniProtKB-SubCell"/>
</dbReference>
<evidence type="ECO:0000256" key="2">
    <source>
        <dbReference type="ARBA" id="ARBA00022448"/>
    </source>
</evidence>
<dbReference type="PRINTS" id="PR00909">
    <property type="entry name" value="SPERMDNBNDNG"/>
</dbReference>
<proteinExistence type="predicted"/>
<organism evidence="6">
    <name type="scientific">Thermomicrobium roseum</name>
    <dbReference type="NCBI Taxonomy" id="500"/>
    <lineage>
        <taxon>Bacteria</taxon>
        <taxon>Pseudomonadati</taxon>
        <taxon>Thermomicrobiota</taxon>
        <taxon>Thermomicrobia</taxon>
        <taxon>Thermomicrobiales</taxon>
        <taxon>Thermomicrobiaceae</taxon>
        <taxon>Thermomicrobium</taxon>
    </lineage>
</organism>
<dbReference type="AlphaFoldDB" id="A0A7C1JQW6"/>
<accession>A0A7C1JQW6</accession>
<evidence type="ECO:0000256" key="3">
    <source>
        <dbReference type="ARBA" id="ARBA00022729"/>
    </source>
</evidence>
<keyword evidence="3" id="KW-0732">Signal</keyword>
<evidence type="ECO:0000313" key="6">
    <source>
        <dbReference type="EMBL" id="HEF64972.1"/>
    </source>
</evidence>
<keyword evidence="4" id="KW-0574">Periplasm</keyword>
<dbReference type="InterPro" id="IPR001188">
    <property type="entry name" value="Sperm_putr-bd"/>
</dbReference>
<feature type="compositionally biased region" description="Low complexity" evidence="5">
    <location>
        <begin position="75"/>
        <end position="98"/>
    </location>
</feature>
<dbReference type="PANTHER" id="PTHR30222:SF17">
    <property type="entry name" value="SPERMIDINE_PUTRESCINE-BINDING PERIPLASMIC PROTEIN"/>
    <property type="match status" value="1"/>
</dbReference>
<keyword evidence="2" id="KW-0813">Transport</keyword>
<name>A0A7C1JQW6_THERO</name>